<keyword evidence="2 7" id="KW-0813">Transport</keyword>
<dbReference type="InterPro" id="IPR000515">
    <property type="entry name" value="MetI-like"/>
</dbReference>
<name>A0ABP5JTJ0_9ACTN</name>
<keyword evidence="11" id="KW-1185">Reference proteome</keyword>
<dbReference type="SUPFAM" id="SSF161098">
    <property type="entry name" value="MetI-like"/>
    <property type="match status" value="1"/>
</dbReference>
<evidence type="ECO:0000256" key="3">
    <source>
        <dbReference type="ARBA" id="ARBA00022475"/>
    </source>
</evidence>
<feature type="compositionally biased region" description="Low complexity" evidence="8">
    <location>
        <begin position="17"/>
        <end position="26"/>
    </location>
</feature>
<keyword evidence="3" id="KW-1003">Cell membrane</keyword>
<accession>A0ABP5JTJ0</accession>
<dbReference type="RefSeq" id="WP_344289622.1">
    <property type="nucleotide sequence ID" value="NZ_BAAAPF010000048.1"/>
</dbReference>
<dbReference type="PANTHER" id="PTHR30151:SF16">
    <property type="entry name" value="ABC TRANSPORTER PERMEASE PROTEIN"/>
    <property type="match status" value="1"/>
</dbReference>
<dbReference type="EMBL" id="BAAAPF010000048">
    <property type="protein sequence ID" value="GAA2119776.1"/>
    <property type="molecule type" value="Genomic_DNA"/>
</dbReference>
<protein>
    <recommendedName>
        <fullName evidence="9">ABC transmembrane type-1 domain-containing protein</fullName>
    </recommendedName>
</protein>
<dbReference type="PANTHER" id="PTHR30151">
    <property type="entry name" value="ALKANE SULFONATE ABC TRANSPORTER-RELATED, MEMBRANE SUBUNIT"/>
    <property type="match status" value="1"/>
</dbReference>
<feature type="transmembrane region" description="Helical" evidence="7">
    <location>
        <begin position="209"/>
        <end position="226"/>
    </location>
</feature>
<feature type="transmembrane region" description="Helical" evidence="7">
    <location>
        <begin position="167"/>
        <end position="188"/>
    </location>
</feature>
<dbReference type="Gene3D" id="1.10.3720.10">
    <property type="entry name" value="MetI-like"/>
    <property type="match status" value="1"/>
</dbReference>
<comment type="subcellular location">
    <subcellularLocation>
        <location evidence="1 7">Cell membrane</location>
        <topology evidence="1 7">Multi-pass membrane protein</topology>
    </subcellularLocation>
</comment>
<dbReference type="CDD" id="cd06261">
    <property type="entry name" value="TM_PBP2"/>
    <property type="match status" value="1"/>
</dbReference>
<proteinExistence type="inferred from homology"/>
<comment type="caution">
    <text evidence="10">The sequence shown here is derived from an EMBL/GenBank/DDBJ whole genome shotgun (WGS) entry which is preliminary data.</text>
</comment>
<dbReference type="Pfam" id="PF00528">
    <property type="entry name" value="BPD_transp_1"/>
    <property type="match status" value="1"/>
</dbReference>
<gene>
    <name evidence="10" type="ORF">GCM10009802_22140</name>
</gene>
<evidence type="ECO:0000256" key="5">
    <source>
        <dbReference type="ARBA" id="ARBA00022989"/>
    </source>
</evidence>
<feature type="domain" description="ABC transmembrane type-1" evidence="9">
    <location>
        <begin position="103"/>
        <end position="283"/>
    </location>
</feature>
<evidence type="ECO:0000256" key="4">
    <source>
        <dbReference type="ARBA" id="ARBA00022692"/>
    </source>
</evidence>
<organism evidence="10 11">
    <name type="scientific">Streptomyces synnematoformans</name>
    <dbReference type="NCBI Taxonomy" id="415721"/>
    <lineage>
        <taxon>Bacteria</taxon>
        <taxon>Bacillati</taxon>
        <taxon>Actinomycetota</taxon>
        <taxon>Actinomycetes</taxon>
        <taxon>Kitasatosporales</taxon>
        <taxon>Streptomycetaceae</taxon>
        <taxon>Streptomyces</taxon>
    </lineage>
</organism>
<comment type="similarity">
    <text evidence="7">Belongs to the binding-protein-dependent transport system permease family.</text>
</comment>
<feature type="region of interest" description="Disordered" evidence="8">
    <location>
        <begin position="1"/>
        <end position="42"/>
    </location>
</feature>
<evidence type="ECO:0000256" key="6">
    <source>
        <dbReference type="ARBA" id="ARBA00023136"/>
    </source>
</evidence>
<keyword evidence="5 7" id="KW-1133">Transmembrane helix</keyword>
<feature type="transmembrane region" description="Helical" evidence="7">
    <location>
        <begin position="141"/>
        <end position="161"/>
    </location>
</feature>
<reference evidence="11" key="1">
    <citation type="journal article" date="2019" name="Int. J. Syst. Evol. Microbiol.">
        <title>The Global Catalogue of Microorganisms (GCM) 10K type strain sequencing project: providing services to taxonomists for standard genome sequencing and annotation.</title>
        <authorList>
            <consortium name="The Broad Institute Genomics Platform"/>
            <consortium name="The Broad Institute Genome Sequencing Center for Infectious Disease"/>
            <person name="Wu L."/>
            <person name="Ma J."/>
        </authorList>
    </citation>
    <scope>NUCLEOTIDE SEQUENCE [LARGE SCALE GENOMIC DNA]</scope>
    <source>
        <strain evidence="11">JCM 15481</strain>
    </source>
</reference>
<evidence type="ECO:0000256" key="8">
    <source>
        <dbReference type="SAM" id="MobiDB-lite"/>
    </source>
</evidence>
<sequence length="302" mass="32438">MSVVTTPPTEKQATATAAPAKGRPWPGGRPPGRQRPRRRGGANTPAARAVSALWFLTPLALLVVVWLVVVAVVDPPLRVFPQVGDVLAALGDMWSSGDLFDHLGASLRRMAIGAVIAIATALPFGIALGSSAALSAFFSPLLRFSVALAGIAWIPVATLWFGYGDRAVIFIVWNAMFFAITYNAMLGVRQIPIQLLRAARSMGTTRLRMFWEVLLPGALPSVVTGLRVGLGYGWRGLVAAEIIASNAGLGYALFQAQKYFQTDVIIASMVIIGVLWLLMDRLMLAPLEKRTVERWGMTKAGS</sequence>
<evidence type="ECO:0000256" key="2">
    <source>
        <dbReference type="ARBA" id="ARBA00022448"/>
    </source>
</evidence>
<dbReference type="Proteomes" id="UP001500443">
    <property type="component" value="Unassembled WGS sequence"/>
</dbReference>
<feature type="transmembrane region" description="Helical" evidence="7">
    <location>
        <begin position="260"/>
        <end position="279"/>
    </location>
</feature>
<feature type="compositionally biased region" description="Polar residues" evidence="8">
    <location>
        <begin position="1"/>
        <end position="15"/>
    </location>
</feature>
<keyword evidence="4 7" id="KW-0812">Transmembrane</keyword>
<evidence type="ECO:0000256" key="1">
    <source>
        <dbReference type="ARBA" id="ARBA00004651"/>
    </source>
</evidence>
<evidence type="ECO:0000313" key="11">
    <source>
        <dbReference type="Proteomes" id="UP001500443"/>
    </source>
</evidence>
<evidence type="ECO:0000256" key="7">
    <source>
        <dbReference type="RuleBase" id="RU363032"/>
    </source>
</evidence>
<evidence type="ECO:0000313" key="10">
    <source>
        <dbReference type="EMBL" id="GAA2119776.1"/>
    </source>
</evidence>
<feature type="transmembrane region" description="Helical" evidence="7">
    <location>
        <begin position="110"/>
        <end position="129"/>
    </location>
</feature>
<dbReference type="InterPro" id="IPR035906">
    <property type="entry name" value="MetI-like_sf"/>
</dbReference>
<feature type="transmembrane region" description="Helical" evidence="7">
    <location>
        <begin position="46"/>
        <end position="73"/>
    </location>
</feature>
<keyword evidence="6 7" id="KW-0472">Membrane</keyword>
<dbReference type="PROSITE" id="PS50928">
    <property type="entry name" value="ABC_TM1"/>
    <property type="match status" value="1"/>
</dbReference>
<evidence type="ECO:0000259" key="9">
    <source>
        <dbReference type="PROSITE" id="PS50928"/>
    </source>
</evidence>